<gene>
    <name evidence="1" type="ORF">HPLM_LOCUS21754</name>
</gene>
<dbReference type="EMBL" id="UZAF01024026">
    <property type="protein sequence ID" value="VDO92056.1"/>
    <property type="molecule type" value="Genomic_DNA"/>
</dbReference>
<accession>A0A0N4XBM0</accession>
<sequence>MGNVDYIEVSPGLSSSELLTQTSPLVSVKVPPSQFIHEVFDCNDVEQLPALSSCPSLEEIHEELYDEVAALFSPEQPTFNIEEMANAIQISDLKTFCATAAKFCALNKQTDPNGAVYSFISTWRDEYGGTLIHSEMANAIQISDLKTFCATAAKFCALNKQADPNGAVYSFISTWRDEYGGTLIHSVWRLHVFSYERNFG</sequence>
<keyword evidence="2" id="KW-1185">Reference proteome</keyword>
<reference evidence="1 2" key="2">
    <citation type="submission" date="2018-11" db="EMBL/GenBank/DDBJ databases">
        <authorList>
            <consortium name="Pathogen Informatics"/>
        </authorList>
    </citation>
    <scope>NUCLEOTIDE SEQUENCE [LARGE SCALE GENOMIC DNA]</scope>
    <source>
        <strain evidence="1 2">MHpl1</strain>
    </source>
</reference>
<protein>
    <submittedName>
        <fullName evidence="3">SCP domain-containing protein</fullName>
    </submittedName>
</protein>
<dbReference type="Proteomes" id="UP000268014">
    <property type="component" value="Unassembled WGS sequence"/>
</dbReference>
<evidence type="ECO:0000313" key="1">
    <source>
        <dbReference type="EMBL" id="VDO92056.1"/>
    </source>
</evidence>
<organism evidence="3">
    <name type="scientific">Haemonchus placei</name>
    <name type="common">Barber's pole worm</name>
    <dbReference type="NCBI Taxonomy" id="6290"/>
    <lineage>
        <taxon>Eukaryota</taxon>
        <taxon>Metazoa</taxon>
        <taxon>Ecdysozoa</taxon>
        <taxon>Nematoda</taxon>
        <taxon>Chromadorea</taxon>
        <taxon>Rhabditida</taxon>
        <taxon>Rhabditina</taxon>
        <taxon>Rhabditomorpha</taxon>
        <taxon>Strongyloidea</taxon>
        <taxon>Trichostrongylidae</taxon>
        <taxon>Haemonchus</taxon>
    </lineage>
</organism>
<name>A0A0N4XBM0_HAEPC</name>
<evidence type="ECO:0000313" key="3">
    <source>
        <dbReference type="WBParaSite" id="HPLM_0002176501-mRNA-1"/>
    </source>
</evidence>
<proteinExistence type="predicted"/>
<reference evidence="3" key="1">
    <citation type="submission" date="2017-02" db="UniProtKB">
        <authorList>
            <consortium name="WormBaseParasite"/>
        </authorList>
    </citation>
    <scope>IDENTIFICATION</scope>
</reference>
<dbReference type="WBParaSite" id="HPLM_0002176501-mRNA-1">
    <property type="protein sequence ID" value="HPLM_0002176501-mRNA-1"/>
    <property type="gene ID" value="HPLM_0002176501"/>
</dbReference>
<dbReference type="AlphaFoldDB" id="A0A0N4XBM0"/>
<evidence type="ECO:0000313" key="2">
    <source>
        <dbReference type="Proteomes" id="UP000268014"/>
    </source>
</evidence>